<protein>
    <submittedName>
        <fullName evidence="2">Membrane protein</fullName>
    </submittedName>
</protein>
<gene>
    <name evidence="2" type="ORF">CPT_Philippe_080</name>
</gene>
<keyword evidence="1" id="KW-1133">Transmembrane helix</keyword>
<feature type="transmembrane region" description="Helical" evidence="1">
    <location>
        <begin position="652"/>
        <end position="676"/>
    </location>
</feature>
<dbReference type="EMBL" id="MZ326861">
    <property type="protein sequence ID" value="QYW02273.1"/>
    <property type="molecule type" value="Genomic_DNA"/>
</dbReference>
<dbReference type="Proteomes" id="UP000827261">
    <property type="component" value="Segment"/>
</dbReference>
<name>A0AAE7WPX8_9CAUD</name>
<sequence>MGLFSSKKTYVSSTAYNMAGDIKDRPDFLKSAVVGAVTSGQNISNVLTDSYLGGPGVKLRSFFNWAERNNYADVVGQVEGALTVGTSVNYQTIKDHLGTQLGTDIEITSAVTGAPDYTYWADQWVLENYPERVGTEYVSDYLQDSNTITIKWADESESSFQPSQPIDPVGSYLYIVFTRLIAASNDPVVTGDTVTLEETDEWPDTTGWTLQTDVTDPNGDTHKVYVRTTFKGAAEEGSNLTYSLREWMYQDTVEDVRTYRIDSQKRYQSSITAPEIMIYQKGTGDAVLDEMFTPASTQDHFFPFIPFRIDNKFVSETNMPTVYEASKKAYYRATGSNYDRMIKTLADNENLDDIDFAYLVFGVSLNTKENTSRKYIYKFFKTIYDNAMDGSGTAEYNAWKLEWDAAKESWDTWTKWKEAQSNSADPLFGTPEPVRKAYPVMPNNKMRIASDKNTVMNYDITIGWNTILETTGSGKLKPDAKRDEVWFTSEPVEEFDQIIWAQDSNGMWSSMLGGKIVNSVIVMNWQDGDNSWRRLRIVGLNHENLIYNGKSVFINSKEAMEDDEESGFLIPLHPQLYKDMGMRDGTQMATACVYTLFNSYQVVKKKWYQTGAFKVVLIIVIIIITIVTYGGGAAAGGGILGSNAAVGASLGFTGTAAVVAGAIANAVAAMVVANMIQRGAVALFGEKVGAIVGAIASVIALQVGTAVANGQNISTAMSGMMRAENILRLTNALGEGYAGYVQASMKELQAQQEILMSDYDKQMKQIADQWESTFGTNNGIINPAAVTNAFNVTYEEMDTFLQRTLMMGSDVGDLSFNLLYDFTEITLRPPNTI</sequence>
<keyword evidence="1" id="KW-0812">Transmembrane</keyword>
<evidence type="ECO:0000313" key="2">
    <source>
        <dbReference type="EMBL" id="QYW02273.1"/>
    </source>
</evidence>
<feature type="transmembrane region" description="Helical" evidence="1">
    <location>
        <begin position="615"/>
        <end position="640"/>
    </location>
</feature>
<evidence type="ECO:0000313" key="3">
    <source>
        <dbReference type="Proteomes" id="UP000827261"/>
    </source>
</evidence>
<reference evidence="2" key="1">
    <citation type="submission" date="2021-06" db="EMBL/GenBank/DDBJ databases">
        <title>Complete genome sequence of Stenotrophomonas maltophilia phage Philippe.</title>
        <authorList>
            <person name="Vallavanatt I."/>
            <person name="Bartz M."/>
            <person name="Clark J."/>
            <person name="Burrowes B."/>
            <person name="Liu M."/>
            <person name="Gill J."/>
        </authorList>
    </citation>
    <scope>NUCLEOTIDE SEQUENCE</scope>
</reference>
<accession>A0AAE7WPX8</accession>
<keyword evidence="1" id="KW-0472">Membrane</keyword>
<evidence type="ECO:0000256" key="1">
    <source>
        <dbReference type="SAM" id="Phobius"/>
    </source>
</evidence>
<keyword evidence="3" id="KW-1185">Reference proteome</keyword>
<proteinExistence type="predicted"/>
<feature type="transmembrane region" description="Helical" evidence="1">
    <location>
        <begin position="688"/>
        <end position="708"/>
    </location>
</feature>
<organism evidence="2 3">
    <name type="scientific">Stenotrophomonas phage Philippe</name>
    <dbReference type="NCBI Taxonomy" id="2859655"/>
    <lineage>
        <taxon>Viruses</taxon>
        <taxon>Duplodnaviria</taxon>
        <taxon>Heunggongvirae</taxon>
        <taxon>Uroviricota</taxon>
        <taxon>Caudoviricetes</taxon>
        <taxon>Schitoviridae</taxon>
        <taxon>Philippevirus</taxon>
        <taxon>Philippevirus philippe</taxon>
    </lineage>
</organism>